<keyword evidence="1" id="KW-0472">Membrane</keyword>
<gene>
    <name evidence="2" type="ORF">APHCRT_1513</name>
</gene>
<proteinExistence type="predicted"/>
<feature type="transmembrane region" description="Helical" evidence="1">
    <location>
        <begin position="12"/>
        <end position="34"/>
    </location>
</feature>
<dbReference type="Proteomes" id="UP000033722">
    <property type="component" value="Unassembled WGS sequence"/>
</dbReference>
<dbReference type="PATRIC" id="fig|1359157.3.peg.1397"/>
<keyword evidence="1" id="KW-0812">Transmembrane</keyword>
<sequence>MEYGLTVIGVSVSMLCCLVMFLFLLLQVVILACLSVSRYKSFAAVVMWVAFAMHRRVFPSTCERDAHVVLPKGNVSSISSERKYVTVWWGVLCGSKKYLACQLPRCYL</sequence>
<evidence type="ECO:0000313" key="2">
    <source>
        <dbReference type="EMBL" id="KJV80714.1"/>
    </source>
</evidence>
<name>A0A0F3PNF5_ANAPH</name>
<organism evidence="2 3">
    <name type="scientific">Anaplasma phagocytophilum str. CRT53-1</name>
    <dbReference type="NCBI Taxonomy" id="1359157"/>
    <lineage>
        <taxon>Bacteria</taxon>
        <taxon>Pseudomonadati</taxon>
        <taxon>Pseudomonadota</taxon>
        <taxon>Alphaproteobacteria</taxon>
        <taxon>Rickettsiales</taxon>
        <taxon>Anaplasmataceae</taxon>
        <taxon>Anaplasma</taxon>
        <taxon>phagocytophilum group</taxon>
    </lineage>
</organism>
<dbReference type="AlphaFoldDB" id="A0A0F3PNF5"/>
<keyword evidence="1" id="KW-1133">Transmembrane helix</keyword>
<evidence type="ECO:0000256" key="1">
    <source>
        <dbReference type="SAM" id="Phobius"/>
    </source>
</evidence>
<protein>
    <submittedName>
        <fullName evidence="2">Uncharacterized protein</fullName>
    </submittedName>
</protein>
<comment type="caution">
    <text evidence="2">The sequence shown here is derived from an EMBL/GenBank/DDBJ whole genome shotgun (WGS) entry which is preliminary data.</text>
</comment>
<accession>A0A0F3PNF5</accession>
<reference evidence="2 3" key="1">
    <citation type="submission" date="2015-01" db="EMBL/GenBank/DDBJ databases">
        <title>Genome Sequencing of Rickettsiales.</title>
        <authorList>
            <person name="Daugherty S.C."/>
            <person name="Su Q."/>
            <person name="Abolude K."/>
            <person name="Beier-Sexton M."/>
            <person name="Carlyon J.A."/>
            <person name="Carter R."/>
            <person name="Day N.P."/>
            <person name="Dumler S.J."/>
            <person name="Dyachenko V."/>
            <person name="Godinez A."/>
            <person name="Kurtti T.J."/>
            <person name="Lichay M."/>
            <person name="Mullins K.E."/>
            <person name="Ott S."/>
            <person name="Pappas-Brown V."/>
            <person name="Paris D.H."/>
            <person name="Patel P."/>
            <person name="Richards A.L."/>
            <person name="Sadzewicz L."/>
            <person name="Sears K."/>
            <person name="Seidman D."/>
            <person name="Sengamalay N."/>
            <person name="Stenos J."/>
            <person name="Tallon L.J."/>
            <person name="Vincent G."/>
            <person name="Fraser C.M."/>
            <person name="Munderloh U."/>
            <person name="Dunning-Hotopp J.C."/>
        </authorList>
    </citation>
    <scope>NUCLEOTIDE SEQUENCE [LARGE SCALE GENOMIC DNA]</scope>
    <source>
        <strain evidence="2 3">CRT53-1</strain>
    </source>
</reference>
<dbReference type="EMBL" id="LAOD01000035">
    <property type="protein sequence ID" value="KJV80714.1"/>
    <property type="molecule type" value="Genomic_DNA"/>
</dbReference>
<evidence type="ECO:0000313" key="3">
    <source>
        <dbReference type="Proteomes" id="UP000033722"/>
    </source>
</evidence>